<reference evidence="1 2" key="1">
    <citation type="submission" date="2014-04" db="EMBL/GenBank/DDBJ databases">
        <authorList>
            <consortium name="DOE Joint Genome Institute"/>
            <person name="Kuo A."/>
            <person name="Kohler A."/>
            <person name="Costa M.D."/>
            <person name="Nagy L.G."/>
            <person name="Floudas D."/>
            <person name="Copeland A."/>
            <person name="Barry K.W."/>
            <person name="Cichocki N."/>
            <person name="Veneault-Fourrey C."/>
            <person name="LaButti K."/>
            <person name="Lindquist E.A."/>
            <person name="Lipzen A."/>
            <person name="Lundell T."/>
            <person name="Morin E."/>
            <person name="Murat C."/>
            <person name="Sun H."/>
            <person name="Tunlid A."/>
            <person name="Henrissat B."/>
            <person name="Grigoriev I.V."/>
            <person name="Hibbett D.S."/>
            <person name="Martin F."/>
            <person name="Nordberg H.P."/>
            <person name="Cantor M.N."/>
            <person name="Hua S.X."/>
        </authorList>
    </citation>
    <scope>NUCLEOTIDE SEQUENCE [LARGE SCALE GENOMIC DNA]</scope>
    <source>
        <strain evidence="1 2">Marx 270</strain>
    </source>
</reference>
<gene>
    <name evidence="1" type="ORF">M404DRAFT_999727</name>
</gene>
<protein>
    <submittedName>
        <fullName evidence="1">Uncharacterized protein</fullName>
    </submittedName>
</protein>
<reference evidence="2" key="2">
    <citation type="submission" date="2015-01" db="EMBL/GenBank/DDBJ databases">
        <title>Evolutionary Origins and Diversification of the Mycorrhizal Mutualists.</title>
        <authorList>
            <consortium name="DOE Joint Genome Institute"/>
            <consortium name="Mycorrhizal Genomics Consortium"/>
            <person name="Kohler A."/>
            <person name="Kuo A."/>
            <person name="Nagy L.G."/>
            <person name="Floudas D."/>
            <person name="Copeland A."/>
            <person name="Barry K.W."/>
            <person name="Cichocki N."/>
            <person name="Veneault-Fourrey C."/>
            <person name="LaButti K."/>
            <person name="Lindquist E.A."/>
            <person name="Lipzen A."/>
            <person name="Lundell T."/>
            <person name="Morin E."/>
            <person name="Murat C."/>
            <person name="Riley R."/>
            <person name="Ohm R."/>
            <person name="Sun H."/>
            <person name="Tunlid A."/>
            <person name="Henrissat B."/>
            <person name="Grigoriev I.V."/>
            <person name="Hibbett D.S."/>
            <person name="Martin F."/>
        </authorList>
    </citation>
    <scope>NUCLEOTIDE SEQUENCE [LARGE SCALE GENOMIC DNA]</scope>
    <source>
        <strain evidence="2">Marx 270</strain>
    </source>
</reference>
<name>A0A0C3PCV7_PISTI</name>
<keyword evidence="2" id="KW-1185">Reference proteome</keyword>
<dbReference type="InParanoid" id="A0A0C3PCV7"/>
<evidence type="ECO:0000313" key="1">
    <source>
        <dbReference type="EMBL" id="KIO05594.1"/>
    </source>
</evidence>
<accession>A0A0C3PCV7</accession>
<evidence type="ECO:0000313" key="2">
    <source>
        <dbReference type="Proteomes" id="UP000054217"/>
    </source>
</evidence>
<dbReference type="EMBL" id="KN831966">
    <property type="protein sequence ID" value="KIO05594.1"/>
    <property type="molecule type" value="Genomic_DNA"/>
</dbReference>
<dbReference type="HOGENOM" id="CLU_1504054_0_0_1"/>
<organism evidence="1 2">
    <name type="scientific">Pisolithus tinctorius Marx 270</name>
    <dbReference type="NCBI Taxonomy" id="870435"/>
    <lineage>
        <taxon>Eukaryota</taxon>
        <taxon>Fungi</taxon>
        <taxon>Dikarya</taxon>
        <taxon>Basidiomycota</taxon>
        <taxon>Agaricomycotina</taxon>
        <taxon>Agaricomycetes</taxon>
        <taxon>Agaricomycetidae</taxon>
        <taxon>Boletales</taxon>
        <taxon>Sclerodermatineae</taxon>
        <taxon>Pisolithaceae</taxon>
        <taxon>Pisolithus</taxon>
    </lineage>
</organism>
<proteinExistence type="predicted"/>
<dbReference type="Proteomes" id="UP000054217">
    <property type="component" value="Unassembled WGS sequence"/>
</dbReference>
<dbReference type="OrthoDB" id="2631215at2759"/>
<dbReference type="AlphaFoldDB" id="A0A0C3PCV7"/>
<sequence length="198" mass="22192">MDSDSAPTASLVLNLSGVNILYATEHAFITVLWASTAVPISLPAPASIVVLAPQYMGDYPWFLIKSPFVNLGRSLCPNQVERAQGALPLGWDDNSNTVTFSVEYQTFRISFANSAMFWCFKYTVNCHKYRVRPCKYAFDEATLLDAFLQCRVPGQVPAGMPCPRYVFVCSLLLHWRFTNHITSPTTEVMNHTENLVVE</sequence>